<dbReference type="EMBL" id="CP017560">
    <property type="protein sequence ID" value="AOV06251.1"/>
    <property type="molecule type" value="Genomic_DNA"/>
</dbReference>
<dbReference type="PROSITE" id="PS51186">
    <property type="entry name" value="GNAT"/>
    <property type="match status" value="1"/>
</dbReference>
<accession>A0A1D8JC20</accession>
<dbReference type="Proteomes" id="UP000185746">
    <property type="component" value="Chromosome"/>
</dbReference>
<feature type="domain" description="N-acetyltransferase" evidence="1">
    <location>
        <begin position="11"/>
        <end position="177"/>
    </location>
</feature>
<evidence type="ECO:0000313" key="2">
    <source>
        <dbReference type="EMBL" id="AOV06251.1"/>
    </source>
</evidence>
<keyword evidence="2" id="KW-0808">Transferase</keyword>
<dbReference type="AlphaFoldDB" id="A0A1D8JC20"/>
<name>A0A1D8JC20_9BACL</name>
<dbReference type="InterPro" id="IPR000182">
    <property type="entry name" value="GNAT_dom"/>
</dbReference>
<dbReference type="GO" id="GO:0016747">
    <property type="term" value="F:acyltransferase activity, transferring groups other than amino-acyl groups"/>
    <property type="evidence" value="ECO:0007669"/>
    <property type="project" value="InterPro"/>
</dbReference>
<protein>
    <submittedName>
        <fullName evidence="2">GNAT family N-acetyltransferase</fullName>
    </submittedName>
</protein>
<dbReference type="PANTHER" id="PTHR43610">
    <property type="entry name" value="BLL6696 PROTEIN"/>
    <property type="match status" value="1"/>
</dbReference>
<dbReference type="Pfam" id="PF13302">
    <property type="entry name" value="Acetyltransf_3"/>
    <property type="match status" value="1"/>
</dbReference>
<keyword evidence="3" id="KW-1185">Reference proteome</keyword>
<dbReference type="Gene3D" id="3.40.630.30">
    <property type="match status" value="1"/>
</dbReference>
<evidence type="ECO:0000259" key="1">
    <source>
        <dbReference type="PROSITE" id="PS51186"/>
    </source>
</evidence>
<dbReference type="SUPFAM" id="SSF55729">
    <property type="entry name" value="Acyl-CoA N-acyltransferases (Nat)"/>
    <property type="match status" value="1"/>
</dbReference>
<proteinExistence type="predicted"/>
<dbReference type="KEGG" id="surl:BI350_00425"/>
<organism evidence="2 3">
    <name type="scientific">Sporosarcina ureilytica</name>
    <dbReference type="NCBI Taxonomy" id="298596"/>
    <lineage>
        <taxon>Bacteria</taxon>
        <taxon>Bacillati</taxon>
        <taxon>Bacillota</taxon>
        <taxon>Bacilli</taxon>
        <taxon>Bacillales</taxon>
        <taxon>Caryophanaceae</taxon>
        <taxon>Sporosarcina</taxon>
    </lineage>
</organism>
<dbReference type="RefSeq" id="WP_075526344.1">
    <property type="nucleotide sequence ID" value="NZ_CP017560.1"/>
</dbReference>
<dbReference type="PANTHER" id="PTHR43610:SF1">
    <property type="entry name" value="N-ACETYLTRANSFERASE DOMAIN-CONTAINING PROTEIN"/>
    <property type="match status" value="1"/>
</dbReference>
<evidence type="ECO:0000313" key="3">
    <source>
        <dbReference type="Proteomes" id="UP000185746"/>
    </source>
</evidence>
<gene>
    <name evidence="2" type="ORF">BI350_00425</name>
</gene>
<reference evidence="2 3" key="1">
    <citation type="submission" date="2016-09" db="EMBL/GenBank/DDBJ databases">
        <title>Complete genome sequence of the Lysinibacillus sphaericus LMG 22257, a specie of Bacillus with ureolytic activity that can effectively biodeposit calcium carbonate.</title>
        <authorList>
            <person name="Yan W."/>
        </authorList>
    </citation>
    <scope>NUCLEOTIDE SEQUENCE [LARGE SCALE GENOMIC DNA]</scope>
    <source>
        <strain evidence="2 3">LMG 22257</strain>
    </source>
</reference>
<sequence>MENIVLVNDIVTLRTMELTDIDAIYEAGNFSEIWTHLAITIQSREDAANFVEQSLLNKALGKEHPFVIIDNKTNRIIGGTKLMDLDYTHMRISLGFSWLSPAYWRSPINSNCKYLLMQYCFEVLQLNRVQIQADERNIRSRNAILRIGATQEGIFRDHMIRKDGTPRNTVIFSVIRPEWPMVKMHMEQLMNRHIEQPVTSVI</sequence>
<dbReference type="InterPro" id="IPR016181">
    <property type="entry name" value="Acyl_CoA_acyltransferase"/>
</dbReference>